<dbReference type="AlphaFoldDB" id="A0A367IWA2"/>
<dbReference type="Gene3D" id="3.40.50.300">
    <property type="entry name" value="P-loop containing nucleotide triphosphate hydrolases"/>
    <property type="match status" value="1"/>
</dbReference>
<evidence type="ECO:0000313" key="2">
    <source>
        <dbReference type="Proteomes" id="UP000253551"/>
    </source>
</evidence>
<dbReference type="InterPro" id="IPR027417">
    <property type="entry name" value="P-loop_NTPase"/>
</dbReference>
<accession>A0A367IWA2</accession>
<evidence type="ECO:0000313" key="1">
    <source>
        <dbReference type="EMBL" id="RCH81899.1"/>
    </source>
</evidence>
<protein>
    <recommendedName>
        <fullName evidence="3">DNA recombination and repair protein Rad51-like C-terminal domain-containing protein</fullName>
    </recommendedName>
</protein>
<proteinExistence type="predicted"/>
<dbReference type="OrthoDB" id="336321at2759"/>
<dbReference type="Proteomes" id="UP000253551">
    <property type="component" value="Unassembled WGS sequence"/>
</dbReference>
<dbReference type="SUPFAM" id="SSF52540">
    <property type="entry name" value="P-loop containing nucleoside triphosphate hydrolases"/>
    <property type="match status" value="1"/>
</dbReference>
<organism evidence="1 2">
    <name type="scientific">Rhizopus stolonifer</name>
    <name type="common">Rhizopus nigricans</name>
    <dbReference type="NCBI Taxonomy" id="4846"/>
    <lineage>
        <taxon>Eukaryota</taxon>
        <taxon>Fungi</taxon>
        <taxon>Fungi incertae sedis</taxon>
        <taxon>Mucoromycota</taxon>
        <taxon>Mucoromycotina</taxon>
        <taxon>Mucoromycetes</taxon>
        <taxon>Mucorales</taxon>
        <taxon>Mucorineae</taxon>
        <taxon>Rhizopodaceae</taxon>
        <taxon>Rhizopus</taxon>
    </lineage>
</organism>
<reference evidence="1 2" key="1">
    <citation type="journal article" date="2018" name="G3 (Bethesda)">
        <title>Phylogenetic and Phylogenomic Definition of Rhizopus Species.</title>
        <authorList>
            <person name="Gryganskyi A.P."/>
            <person name="Golan J."/>
            <person name="Dolatabadi S."/>
            <person name="Mondo S."/>
            <person name="Robb S."/>
            <person name="Idnurm A."/>
            <person name="Muszewska A."/>
            <person name="Steczkiewicz K."/>
            <person name="Masonjones S."/>
            <person name="Liao H.L."/>
            <person name="Gajdeczka M.T."/>
            <person name="Anike F."/>
            <person name="Vuek A."/>
            <person name="Anishchenko I.M."/>
            <person name="Voigt K."/>
            <person name="de Hoog G.S."/>
            <person name="Smith M.E."/>
            <person name="Heitman J."/>
            <person name="Vilgalys R."/>
            <person name="Stajich J.E."/>
        </authorList>
    </citation>
    <scope>NUCLEOTIDE SEQUENCE [LARGE SCALE GENOMIC DNA]</scope>
    <source>
        <strain evidence="1 2">LSU 92-RS-03</strain>
    </source>
</reference>
<dbReference type="STRING" id="4846.A0A367IWA2"/>
<feature type="non-terminal residue" evidence="1">
    <location>
        <position position="1"/>
    </location>
</feature>
<comment type="caution">
    <text evidence="1">The sequence shown here is derived from an EMBL/GenBank/DDBJ whole genome shotgun (WGS) entry which is preliminary data.</text>
</comment>
<evidence type="ECO:0008006" key="3">
    <source>
        <dbReference type="Google" id="ProtNLM"/>
    </source>
</evidence>
<dbReference type="EMBL" id="PJQM01005318">
    <property type="protein sequence ID" value="RCH81899.1"/>
    <property type="molecule type" value="Genomic_DNA"/>
</dbReference>
<sequence length="179" mass="20453">FISHLLASYASNISSTGIYVFGSSESFGPKMTREIFKRRGVDTSVLSQIEFSQIFSLQDLSVSLERLGALLATTTENDQTLVVIENVLAMVGKDEWSSKTMQHLVEIMKSLSRLGCCILIQHNISKSEISEMRTRLESYWNPMIDVRLYMNRQLNGDHVIEIIKTRDKVNIEQVYFTIH</sequence>
<keyword evidence="2" id="KW-1185">Reference proteome</keyword>
<gene>
    <name evidence="1" type="ORF">CU098_008500</name>
</gene>
<name>A0A367IWA2_RHIST</name>